<dbReference type="Gene3D" id="1.20.120.550">
    <property type="entry name" value="Membrane associated eicosanoid/glutathione metabolism-like domain"/>
    <property type="match status" value="1"/>
</dbReference>
<dbReference type="EMBL" id="BAABJY010000002">
    <property type="protein sequence ID" value="GAA4867224.1"/>
    <property type="molecule type" value="Genomic_DNA"/>
</dbReference>
<evidence type="ECO:0000313" key="6">
    <source>
        <dbReference type="EMBL" id="GAA4867224.1"/>
    </source>
</evidence>
<feature type="transmembrane region" description="Helical" evidence="5">
    <location>
        <begin position="116"/>
        <end position="138"/>
    </location>
</feature>
<feature type="transmembrane region" description="Helical" evidence="5">
    <location>
        <begin position="6"/>
        <end position="26"/>
    </location>
</feature>
<keyword evidence="3 5" id="KW-1133">Transmembrane helix</keyword>
<feature type="transmembrane region" description="Helical" evidence="5">
    <location>
        <begin position="69"/>
        <end position="96"/>
    </location>
</feature>
<keyword evidence="2 5" id="KW-0812">Transmembrane</keyword>
<evidence type="ECO:0000256" key="5">
    <source>
        <dbReference type="SAM" id="Phobius"/>
    </source>
</evidence>
<dbReference type="InterPro" id="IPR023352">
    <property type="entry name" value="MAPEG-like_dom_sf"/>
</dbReference>
<dbReference type="SUPFAM" id="SSF161084">
    <property type="entry name" value="MAPEG domain-like"/>
    <property type="match status" value="1"/>
</dbReference>
<evidence type="ECO:0000313" key="7">
    <source>
        <dbReference type="Proteomes" id="UP001501323"/>
    </source>
</evidence>
<evidence type="ECO:0000256" key="2">
    <source>
        <dbReference type="ARBA" id="ARBA00022692"/>
    </source>
</evidence>
<comment type="caution">
    <text evidence="6">The sequence shown here is derived from an EMBL/GenBank/DDBJ whole genome shotgun (WGS) entry which is preliminary data.</text>
</comment>
<dbReference type="Proteomes" id="UP001501323">
    <property type="component" value="Unassembled WGS sequence"/>
</dbReference>
<dbReference type="InterPro" id="IPR001129">
    <property type="entry name" value="Membr-assoc_MAPEG"/>
</dbReference>
<reference evidence="7" key="1">
    <citation type="journal article" date="2019" name="Int. J. Syst. Evol. Microbiol.">
        <title>The Global Catalogue of Microorganisms (GCM) 10K type strain sequencing project: providing services to taxonomists for standard genome sequencing and annotation.</title>
        <authorList>
            <consortium name="The Broad Institute Genomics Platform"/>
            <consortium name="The Broad Institute Genome Sequencing Center for Infectious Disease"/>
            <person name="Wu L."/>
            <person name="Ma J."/>
        </authorList>
    </citation>
    <scope>NUCLEOTIDE SEQUENCE [LARGE SCALE GENOMIC DNA]</scope>
    <source>
        <strain evidence="7">JCM 18392</strain>
    </source>
</reference>
<evidence type="ECO:0000256" key="4">
    <source>
        <dbReference type="ARBA" id="ARBA00023136"/>
    </source>
</evidence>
<name>A0ABP9E298_9GAMM</name>
<accession>A0ABP9E298</accession>
<gene>
    <name evidence="6" type="ORF">GCM10023332_19480</name>
</gene>
<comment type="subcellular location">
    <subcellularLocation>
        <location evidence="1">Membrane</location>
    </subcellularLocation>
</comment>
<proteinExistence type="predicted"/>
<keyword evidence="4 5" id="KW-0472">Membrane</keyword>
<dbReference type="RefSeq" id="WP_345295290.1">
    <property type="nucleotide sequence ID" value="NZ_BAABJY010000002.1"/>
</dbReference>
<evidence type="ECO:0000256" key="3">
    <source>
        <dbReference type="ARBA" id="ARBA00022989"/>
    </source>
</evidence>
<keyword evidence="7" id="KW-1185">Reference proteome</keyword>
<sequence>MAPHAILWPIVAMVALVAVVNVRIFFERKRQVRAEGIHMREIPSASQMATRFADTRAADNYRNLFEMPVLFYAALLVAFGIGAATPLTVGLAWAYVGLRIVHSAIHCGYNRVRDRLYAYLASNIVLWTLWILLGIALLQR</sequence>
<dbReference type="Pfam" id="PF01124">
    <property type="entry name" value="MAPEG"/>
    <property type="match status" value="1"/>
</dbReference>
<protein>
    <submittedName>
        <fullName evidence="6">MAPEG family protein</fullName>
    </submittedName>
</protein>
<organism evidence="6 7">
    <name type="scientific">Luteimonas vadosa</name>
    <dbReference type="NCBI Taxonomy" id="1165507"/>
    <lineage>
        <taxon>Bacteria</taxon>
        <taxon>Pseudomonadati</taxon>
        <taxon>Pseudomonadota</taxon>
        <taxon>Gammaproteobacteria</taxon>
        <taxon>Lysobacterales</taxon>
        <taxon>Lysobacteraceae</taxon>
        <taxon>Luteimonas</taxon>
    </lineage>
</organism>
<evidence type="ECO:0000256" key="1">
    <source>
        <dbReference type="ARBA" id="ARBA00004370"/>
    </source>
</evidence>